<feature type="compositionally biased region" description="Low complexity" evidence="1">
    <location>
        <begin position="122"/>
        <end position="141"/>
    </location>
</feature>
<feature type="compositionally biased region" description="Basic residues" evidence="1">
    <location>
        <begin position="234"/>
        <end position="254"/>
    </location>
</feature>
<dbReference type="PANTHER" id="PTHR11439:SF489">
    <property type="entry name" value="RNA-DIRECTED DNA POLYMERASE"/>
    <property type="match status" value="1"/>
</dbReference>
<feature type="region of interest" description="Disordered" evidence="1">
    <location>
        <begin position="122"/>
        <end position="142"/>
    </location>
</feature>
<feature type="compositionally biased region" description="Basic residues" evidence="1">
    <location>
        <begin position="194"/>
        <end position="212"/>
    </location>
</feature>
<evidence type="ECO:0000313" key="3">
    <source>
        <dbReference type="Proteomes" id="UP001168877"/>
    </source>
</evidence>
<dbReference type="PANTHER" id="PTHR11439">
    <property type="entry name" value="GAG-POL-RELATED RETROTRANSPOSON"/>
    <property type="match status" value="1"/>
</dbReference>
<sequence length="265" mass="30890">MLDAKPVLTPLPTSPPITLHSRSILTYPTEYMRVLGSLQYILLTRLDLAFAVNRLSQYMHRPTTDHWALVKCLLRYLYGSINDGLLLYRDSPLSLHAYSDTDWAESPPWSVLKCLSTIKTQSPLETPSTPPLSTLSNTDSPVHNPPFHLQVWLRELKRKRRKKKTRSAAEGRRRRRDLRGEAARCKADLVGGKKKTLLVDGKKKKKKKRSRRRGGEMQSRSRWWEEGDYSSVGRGRRPVVDRKKKKREKEKKKKKEEEVSEFFFY</sequence>
<keyword evidence="3" id="KW-1185">Reference proteome</keyword>
<dbReference type="EMBL" id="JAUESC010000388">
    <property type="protein sequence ID" value="KAK0571883.1"/>
    <property type="molecule type" value="Genomic_DNA"/>
</dbReference>
<feature type="region of interest" description="Disordered" evidence="1">
    <location>
        <begin position="158"/>
        <end position="179"/>
    </location>
</feature>
<gene>
    <name evidence="2" type="ORF">LWI29_023057</name>
</gene>
<accession>A0AA39RDI8</accession>
<reference evidence="2" key="2">
    <citation type="submission" date="2023-06" db="EMBL/GenBank/DDBJ databases">
        <authorList>
            <person name="Swenson N.G."/>
            <person name="Wegrzyn J.L."/>
            <person name="Mcevoy S.L."/>
        </authorList>
    </citation>
    <scope>NUCLEOTIDE SEQUENCE</scope>
    <source>
        <strain evidence="2">NS2018</strain>
        <tissue evidence="2">Leaf</tissue>
    </source>
</reference>
<feature type="region of interest" description="Disordered" evidence="1">
    <location>
        <begin position="194"/>
        <end position="265"/>
    </location>
</feature>
<dbReference type="Proteomes" id="UP001168877">
    <property type="component" value="Unassembled WGS sequence"/>
</dbReference>
<evidence type="ECO:0008006" key="4">
    <source>
        <dbReference type="Google" id="ProtNLM"/>
    </source>
</evidence>
<evidence type="ECO:0000313" key="2">
    <source>
        <dbReference type="EMBL" id="KAK0571883.1"/>
    </source>
</evidence>
<organism evidence="2 3">
    <name type="scientific">Acer saccharum</name>
    <name type="common">Sugar maple</name>
    <dbReference type="NCBI Taxonomy" id="4024"/>
    <lineage>
        <taxon>Eukaryota</taxon>
        <taxon>Viridiplantae</taxon>
        <taxon>Streptophyta</taxon>
        <taxon>Embryophyta</taxon>
        <taxon>Tracheophyta</taxon>
        <taxon>Spermatophyta</taxon>
        <taxon>Magnoliopsida</taxon>
        <taxon>eudicotyledons</taxon>
        <taxon>Gunneridae</taxon>
        <taxon>Pentapetalae</taxon>
        <taxon>rosids</taxon>
        <taxon>malvids</taxon>
        <taxon>Sapindales</taxon>
        <taxon>Sapindaceae</taxon>
        <taxon>Hippocastanoideae</taxon>
        <taxon>Acereae</taxon>
        <taxon>Acer</taxon>
    </lineage>
</organism>
<comment type="caution">
    <text evidence="2">The sequence shown here is derived from an EMBL/GenBank/DDBJ whole genome shotgun (WGS) entry which is preliminary data.</text>
</comment>
<protein>
    <recommendedName>
        <fullName evidence="4">Retrovirus-related Pol polyprotein from transposon RE2</fullName>
    </recommendedName>
</protein>
<name>A0AA39RDI8_ACESA</name>
<feature type="compositionally biased region" description="Basic residues" evidence="1">
    <location>
        <begin position="158"/>
        <end position="177"/>
    </location>
</feature>
<reference evidence="2" key="1">
    <citation type="journal article" date="2022" name="Plant J.">
        <title>Strategies of tolerance reflected in two North American maple genomes.</title>
        <authorList>
            <person name="McEvoy S.L."/>
            <person name="Sezen U.U."/>
            <person name="Trouern-Trend A."/>
            <person name="McMahon S.M."/>
            <person name="Schaberg P.G."/>
            <person name="Yang J."/>
            <person name="Wegrzyn J.L."/>
            <person name="Swenson N.G."/>
        </authorList>
    </citation>
    <scope>NUCLEOTIDE SEQUENCE</scope>
    <source>
        <strain evidence="2">NS2018</strain>
    </source>
</reference>
<proteinExistence type="predicted"/>
<dbReference type="AlphaFoldDB" id="A0AA39RDI8"/>
<evidence type="ECO:0000256" key="1">
    <source>
        <dbReference type="SAM" id="MobiDB-lite"/>
    </source>
</evidence>